<keyword evidence="2" id="KW-1185">Reference proteome</keyword>
<sequence length="463" mass="54096">MDDLELELREPGKEVGENESSDDESINRKRNKKPNLPLAPPIFKETRHETGFHKTTRTCFQHIREALLHHQWQNAAGYMASYAQTLEDTTANMPQLYSEIIWRIGAEILHQHPDSKLEDYNSFCERMKHSGVKHYLKVCLEHSFHLLVNGQFEDAKRQLSNAASWRYGKQLSEQPQRMKLVQAYSGFLDYFVWCDKKSTISSVEEYDASTNQEMHSYFRQSSVNLKEIMKTPGVWDPFIWSYVDMLEFYGDLDGAFAVLSDYAYDSSFPPNPNAHVYLYTYMKKHNHPSKKLLKALKILHTLVPSHELMLEYGSMLLMSEKEGDLQNALGVTLDLLDYVSWKSNLEVWNQLTAILKKLRLKNQWEVIIAELMLHRKDWWLQMHFTKFQARIDLAENRELLDVKRFLVHAFCPRYASIYCSACKGVPMKSGNAQNDFKTTKKHLKPGKKPKRGKARVTTRKYII</sequence>
<gene>
    <name evidence="1" type="ORF">DPEC_G00319330</name>
</gene>
<name>A0ACC2F9M7_DALPE</name>
<comment type="caution">
    <text evidence="1">The sequence shown here is derived from an EMBL/GenBank/DDBJ whole genome shotgun (WGS) entry which is preliminary data.</text>
</comment>
<evidence type="ECO:0000313" key="2">
    <source>
        <dbReference type="Proteomes" id="UP001157502"/>
    </source>
</evidence>
<accession>A0ACC2F9M7</accession>
<evidence type="ECO:0000313" key="1">
    <source>
        <dbReference type="EMBL" id="KAJ7988023.1"/>
    </source>
</evidence>
<organism evidence="1 2">
    <name type="scientific">Dallia pectoralis</name>
    <name type="common">Alaska blackfish</name>
    <dbReference type="NCBI Taxonomy" id="75939"/>
    <lineage>
        <taxon>Eukaryota</taxon>
        <taxon>Metazoa</taxon>
        <taxon>Chordata</taxon>
        <taxon>Craniata</taxon>
        <taxon>Vertebrata</taxon>
        <taxon>Euteleostomi</taxon>
        <taxon>Actinopterygii</taxon>
        <taxon>Neopterygii</taxon>
        <taxon>Teleostei</taxon>
        <taxon>Protacanthopterygii</taxon>
        <taxon>Esociformes</taxon>
        <taxon>Umbridae</taxon>
        <taxon>Dallia</taxon>
    </lineage>
</organism>
<protein>
    <submittedName>
        <fullName evidence="1">Uncharacterized protein</fullName>
    </submittedName>
</protein>
<dbReference type="EMBL" id="CM055758">
    <property type="protein sequence ID" value="KAJ7988023.1"/>
    <property type="molecule type" value="Genomic_DNA"/>
</dbReference>
<reference evidence="1" key="1">
    <citation type="submission" date="2021-05" db="EMBL/GenBank/DDBJ databases">
        <authorList>
            <person name="Pan Q."/>
            <person name="Jouanno E."/>
            <person name="Zahm M."/>
            <person name="Klopp C."/>
            <person name="Cabau C."/>
            <person name="Louis A."/>
            <person name="Berthelot C."/>
            <person name="Parey E."/>
            <person name="Roest Crollius H."/>
            <person name="Montfort J."/>
            <person name="Robinson-Rechavi M."/>
            <person name="Bouchez O."/>
            <person name="Lampietro C."/>
            <person name="Lopez Roques C."/>
            <person name="Donnadieu C."/>
            <person name="Postlethwait J."/>
            <person name="Bobe J."/>
            <person name="Dillon D."/>
            <person name="Chandos A."/>
            <person name="von Hippel F."/>
            <person name="Guiguen Y."/>
        </authorList>
    </citation>
    <scope>NUCLEOTIDE SEQUENCE</scope>
    <source>
        <strain evidence="1">YG-Jan2019</strain>
    </source>
</reference>
<proteinExistence type="predicted"/>
<dbReference type="Proteomes" id="UP001157502">
    <property type="component" value="Chromosome 31"/>
</dbReference>